<proteinExistence type="predicted"/>
<keyword evidence="1" id="KW-0966">Cell projection</keyword>
<keyword evidence="1" id="KW-0489">Methyltransferase</keyword>
<dbReference type="GO" id="GO:0008168">
    <property type="term" value="F:methyltransferase activity"/>
    <property type="evidence" value="ECO:0007669"/>
    <property type="project" value="UniProtKB-KW"/>
</dbReference>
<dbReference type="AlphaFoldDB" id="A0A5C5ZEG8"/>
<gene>
    <name evidence="1" type="ORF">Pla123a_03630</name>
</gene>
<dbReference type="Proteomes" id="UP000318478">
    <property type="component" value="Unassembled WGS sequence"/>
</dbReference>
<dbReference type="OrthoDB" id="71604at2"/>
<dbReference type="GO" id="GO:0032259">
    <property type="term" value="P:methylation"/>
    <property type="evidence" value="ECO:0007669"/>
    <property type="project" value="UniProtKB-KW"/>
</dbReference>
<protein>
    <submittedName>
        <fullName evidence="1">Flagellin N-methylase</fullName>
    </submittedName>
</protein>
<reference evidence="1 2" key="1">
    <citation type="submission" date="2019-02" db="EMBL/GenBank/DDBJ databases">
        <title>Deep-cultivation of Planctomycetes and their phenomic and genomic characterization uncovers novel biology.</title>
        <authorList>
            <person name="Wiegand S."/>
            <person name="Jogler M."/>
            <person name="Boedeker C."/>
            <person name="Pinto D."/>
            <person name="Vollmers J."/>
            <person name="Rivas-Marin E."/>
            <person name="Kohn T."/>
            <person name="Peeters S.H."/>
            <person name="Heuer A."/>
            <person name="Rast P."/>
            <person name="Oberbeckmann S."/>
            <person name="Bunk B."/>
            <person name="Jeske O."/>
            <person name="Meyerdierks A."/>
            <person name="Storesund J.E."/>
            <person name="Kallscheuer N."/>
            <person name="Luecker S."/>
            <person name="Lage O.M."/>
            <person name="Pohl T."/>
            <person name="Merkel B.J."/>
            <person name="Hornburger P."/>
            <person name="Mueller R.-W."/>
            <person name="Bruemmer F."/>
            <person name="Labrenz M."/>
            <person name="Spormann A.M."/>
            <person name="Op Den Camp H."/>
            <person name="Overmann J."/>
            <person name="Amann R."/>
            <person name="Jetten M.S.M."/>
            <person name="Mascher T."/>
            <person name="Medema M.H."/>
            <person name="Devos D.P."/>
            <person name="Kaster A.-K."/>
            <person name="Ovreas L."/>
            <person name="Rohde M."/>
            <person name="Galperin M.Y."/>
            <person name="Jogler C."/>
        </authorList>
    </citation>
    <scope>NUCLEOTIDE SEQUENCE [LARGE SCALE GENOMIC DNA]</scope>
    <source>
        <strain evidence="1 2">Pla123a</strain>
    </source>
</reference>
<accession>A0A5C5ZEG8</accession>
<dbReference type="Pfam" id="PF03692">
    <property type="entry name" value="CxxCxxCC"/>
    <property type="match status" value="1"/>
</dbReference>
<keyword evidence="2" id="KW-1185">Reference proteome</keyword>
<evidence type="ECO:0000313" key="2">
    <source>
        <dbReference type="Proteomes" id="UP000318478"/>
    </source>
</evidence>
<sequence>MPTAPAPSAPAFGTKRIRREDLPKGGNLCEHCTAKCCHYIAVPYETPSEAADMEYIRWIVLHHNSTFFKEDEDWYLLVHTVCEKLGDDYRCGVYETRPQICRDYTFDNCEYDEDWTYDFYLETHEQVWEYTEARFQKKSESIRSKKPDPLAVVA</sequence>
<keyword evidence="1" id="KW-0969">Cilium</keyword>
<comment type="caution">
    <text evidence="1">The sequence shown here is derived from an EMBL/GenBank/DDBJ whole genome shotgun (WGS) entry which is preliminary data.</text>
</comment>
<dbReference type="RefSeq" id="WP_146583814.1">
    <property type="nucleotide sequence ID" value="NZ_SJPO01000001.1"/>
</dbReference>
<organism evidence="1 2">
    <name type="scientific">Posidoniimonas polymericola</name>
    <dbReference type="NCBI Taxonomy" id="2528002"/>
    <lineage>
        <taxon>Bacteria</taxon>
        <taxon>Pseudomonadati</taxon>
        <taxon>Planctomycetota</taxon>
        <taxon>Planctomycetia</taxon>
        <taxon>Pirellulales</taxon>
        <taxon>Lacipirellulaceae</taxon>
        <taxon>Posidoniimonas</taxon>
    </lineage>
</organism>
<evidence type="ECO:0000313" key="1">
    <source>
        <dbReference type="EMBL" id="TWT85556.1"/>
    </source>
</evidence>
<keyword evidence="1" id="KW-0808">Transferase</keyword>
<dbReference type="EMBL" id="SJPO01000001">
    <property type="protein sequence ID" value="TWT85556.1"/>
    <property type="molecule type" value="Genomic_DNA"/>
</dbReference>
<dbReference type="InterPro" id="IPR005358">
    <property type="entry name" value="Puta_zinc/iron-chelating_dom"/>
</dbReference>
<keyword evidence="1" id="KW-0282">Flagellum</keyword>
<name>A0A5C5ZEG8_9BACT</name>